<reference evidence="2 3" key="1">
    <citation type="submission" date="2015-01" db="EMBL/GenBank/DDBJ databases">
        <title>The Genome Sequence of Exophiala xenobiotica CBS118157.</title>
        <authorList>
            <consortium name="The Broad Institute Genomics Platform"/>
            <person name="Cuomo C."/>
            <person name="de Hoog S."/>
            <person name="Gorbushina A."/>
            <person name="Stielow B."/>
            <person name="Teixiera M."/>
            <person name="Abouelleil A."/>
            <person name="Chapman S.B."/>
            <person name="Priest M."/>
            <person name="Young S.K."/>
            <person name="Wortman J."/>
            <person name="Nusbaum C."/>
            <person name="Birren B."/>
        </authorList>
    </citation>
    <scope>NUCLEOTIDE SEQUENCE [LARGE SCALE GENOMIC DNA]</scope>
    <source>
        <strain evidence="2 3">CBS 118157</strain>
    </source>
</reference>
<dbReference type="OrthoDB" id="10249045at2759"/>
<protein>
    <submittedName>
        <fullName evidence="2">Uncharacterized protein</fullName>
    </submittedName>
</protein>
<dbReference type="Proteomes" id="UP000054342">
    <property type="component" value="Unassembled WGS sequence"/>
</dbReference>
<dbReference type="GO" id="GO:0000964">
    <property type="term" value="P:mitochondrial RNA 5'-end processing"/>
    <property type="evidence" value="ECO:0007669"/>
    <property type="project" value="TreeGrafter"/>
</dbReference>
<gene>
    <name evidence="2" type="ORF">PV05_05319</name>
</gene>
<dbReference type="PANTHER" id="PTHR31014">
    <property type="entry name" value="MITOCHONDRIAL TRANSLATION SYSTEM COMPONENT PET127-RELATED"/>
    <property type="match status" value="1"/>
</dbReference>
<organism evidence="2 3">
    <name type="scientific">Exophiala xenobiotica</name>
    <dbReference type="NCBI Taxonomy" id="348802"/>
    <lineage>
        <taxon>Eukaryota</taxon>
        <taxon>Fungi</taxon>
        <taxon>Dikarya</taxon>
        <taxon>Ascomycota</taxon>
        <taxon>Pezizomycotina</taxon>
        <taxon>Eurotiomycetes</taxon>
        <taxon>Chaetothyriomycetidae</taxon>
        <taxon>Chaetothyriales</taxon>
        <taxon>Herpotrichiellaceae</taxon>
        <taxon>Exophiala</taxon>
    </lineage>
</organism>
<dbReference type="GeneID" id="25327227"/>
<keyword evidence="3" id="KW-1185">Reference proteome</keyword>
<evidence type="ECO:0000313" key="2">
    <source>
        <dbReference type="EMBL" id="KIW56679.1"/>
    </source>
</evidence>
<feature type="region of interest" description="Disordered" evidence="1">
    <location>
        <begin position="675"/>
        <end position="722"/>
    </location>
</feature>
<dbReference type="STRING" id="348802.A0A0D2F9H9"/>
<evidence type="ECO:0000256" key="1">
    <source>
        <dbReference type="SAM" id="MobiDB-lite"/>
    </source>
</evidence>
<evidence type="ECO:0000313" key="3">
    <source>
        <dbReference type="Proteomes" id="UP000054342"/>
    </source>
</evidence>
<dbReference type="EMBL" id="KN847319">
    <property type="protein sequence ID" value="KIW56679.1"/>
    <property type="molecule type" value="Genomic_DNA"/>
</dbReference>
<dbReference type="InterPro" id="IPR013943">
    <property type="entry name" value="Pet127"/>
</dbReference>
<sequence length="879" mass="100540">MLSFPVRHHAGLQYRKQYRMQAVILAKPSLRSCRSSRPLTFLQASCSDRTLAGRTWSNQTRNLTVSRQSQEQPKPGLQPLVADDAIILSKQAYSQAKYVGGLRELLRAHGEALRPKESTLSDVALEDALESVAAKRKLGQRYKRAERRLRDTFPGRSLQEVIGELEPIAHFRSGKPEPIVDQSTKEVLRALGLVTGEGQDKQKQVPRPRKSLVRKTGGIRTRIRRLSGTPRGPGRIRKVSSSRLKTPLIRKMGSSNEDNPPALDSSLAHEVTLENFAFEPLEVERSKVPQLSHDLSRVLFNPGVYQLQDPRSRVWNFDPYLGNLMPVSEFNYDALNKYITSSEDATLREVASQHDKRYIGSTSSMSGVLSHFHFLLSAWRELTLDNLSRGFKDDGYQFTKIQRGPTAIFLKYKDGVYAVDADKEFDSANILMSLGRSMEKLLTNDKEEFERYRKTHSAGNGMQVQPSEPEAYHYSELGQFLIRSQLDAHDPRLPGTGMFDLKTRAVAAVRMMVRKHEQGTGYQIKERYGTWESYEREYYDMMRSAFLKYSLQVRMGRMDGIFVAYHNTERLFGFQYIPLSEMDLALHGQTDPTLGDREFRFSVKLLSEIFNAATERFPKQSLRFHFEAREATKLQPPHMYIFAEPVSDAEIVEIQNSKKEEIAAFENRIFNPEKAHVSRRRTEHDAEREEADISESDKEATALPSDAPNGVTEQAPAGRKSNAADVKFLESIMGVDIHEAIKEQVPAKKPASQPEAEPVVNKPLLGWRLNLTNFVNKLPVSRPQDLQETDSWSVQYTLTPFSEAMTQRNYMLCKNRRKTALDAPQEQDESVRYYVRRLMSMSEEGAEWRRKLDEYDAQRERVVLYNNHLSGDKTDSKKR</sequence>
<proteinExistence type="predicted"/>
<dbReference type="HOGENOM" id="CLU_003477_0_0_1"/>
<dbReference type="PANTHER" id="PTHR31014:SF0">
    <property type="entry name" value="MITOCHONDRIAL TRANSLATION SYSTEM COMPONENT PET127-RELATED"/>
    <property type="match status" value="1"/>
</dbReference>
<dbReference type="RefSeq" id="XP_013317263.1">
    <property type="nucleotide sequence ID" value="XM_013461809.1"/>
</dbReference>
<dbReference type="Pfam" id="PF08634">
    <property type="entry name" value="Pet127"/>
    <property type="match status" value="1"/>
</dbReference>
<name>A0A0D2F9H9_9EURO</name>
<accession>A0A0D2F9H9</accession>
<dbReference type="GO" id="GO:0005740">
    <property type="term" value="C:mitochondrial envelope"/>
    <property type="evidence" value="ECO:0007669"/>
    <property type="project" value="TreeGrafter"/>
</dbReference>
<feature type="compositionally biased region" description="Basic and acidic residues" evidence="1">
    <location>
        <begin position="675"/>
        <end position="687"/>
    </location>
</feature>
<dbReference type="AlphaFoldDB" id="A0A0D2F9H9"/>